<dbReference type="InterPro" id="IPR000792">
    <property type="entry name" value="Tscrpt_reg_LuxR_C"/>
</dbReference>
<dbReference type="Proteomes" id="UP000092565">
    <property type="component" value="Chromosome"/>
</dbReference>
<feature type="domain" description="HTH luxR-type" evidence="1">
    <location>
        <begin position="135"/>
        <end position="192"/>
    </location>
</feature>
<keyword evidence="3" id="KW-1185">Reference proteome</keyword>
<dbReference type="GO" id="GO:0006355">
    <property type="term" value="P:regulation of DNA-templated transcription"/>
    <property type="evidence" value="ECO:0007669"/>
    <property type="project" value="InterPro"/>
</dbReference>
<evidence type="ECO:0000313" key="3">
    <source>
        <dbReference type="Proteomes" id="UP000092565"/>
    </source>
</evidence>
<dbReference type="SMART" id="SM00421">
    <property type="entry name" value="HTH_LUXR"/>
    <property type="match status" value="1"/>
</dbReference>
<dbReference type="EMBL" id="CP015124">
    <property type="protein sequence ID" value="ANP36161.1"/>
    <property type="molecule type" value="Genomic_DNA"/>
</dbReference>
<gene>
    <name evidence="2" type="ORF">JL2886_01241</name>
</gene>
<dbReference type="Gene3D" id="1.10.10.10">
    <property type="entry name" value="Winged helix-like DNA-binding domain superfamily/Winged helix DNA-binding domain"/>
    <property type="match status" value="1"/>
</dbReference>
<evidence type="ECO:0000259" key="1">
    <source>
        <dbReference type="SMART" id="SM00421"/>
    </source>
</evidence>
<organism evidence="2 3">
    <name type="scientific">Phaeobacter gallaeciensis</name>
    <dbReference type="NCBI Taxonomy" id="60890"/>
    <lineage>
        <taxon>Bacteria</taxon>
        <taxon>Pseudomonadati</taxon>
        <taxon>Pseudomonadota</taxon>
        <taxon>Alphaproteobacteria</taxon>
        <taxon>Rhodobacterales</taxon>
        <taxon>Roseobacteraceae</taxon>
        <taxon>Phaeobacter</taxon>
    </lineage>
</organism>
<dbReference type="Pfam" id="PF00196">
    <property type="entry name" value="GerE"/>
    <property type="match status" value="1"/>
</dbReference>
<dbReference type="PATRIC" id="fig|60890.4.peg.1216"/>
<dbReference type="InterPro" id="IPR016032">
    <property type="entry name" value="Sig_transdc_resp-reg_C-effctor"/>
</dbReference>
<dbReference type="SUPFAM" id="SSF46894">
    <property type="entry name" value="C-terminal effector domain of the bipartite response regulators"/>
    <property type="match status" value="1"/>
</dbReference>
<evidence type="ECO:0000313" key="2">
    <source>
        <dbReference type="EMBL" id="ANP36161.1"/>
    </source>
</evidence>
<reference evidence="2 3" key="1">
    <citation type="submission" date="2016-04" db="EMBL/GenBank/DDBJ databases">
        <authorList>
            <person name="Evans L.H."/>
            <person name="Alamgir A."/>
            <person name="Owens N."/>
            <person name="Weber N.D."/>
            <person name="Virtaneva K."/>
            <person name="Barbian K."/>
            <person name="Babar A."/>
            <person name="Rosenke K."/>
        </authorList>
    </citation>
    <scope>NUCLEOTIDE SEQUENCE [LARGE SCALE GENOMIC DNA]</scope>
    <source>
        <strain evidence="2 3">JL2886</strain>
    </source>
</reference>
<dbReference type="GO" id="GO:0003677">
    <property type="term" value="F:DNA binding"/>
    <property type="evidence" value="ECO:0007669"/>
    <property type="project" value="InterPro"/>
</dbReference>
<dbReference type="InterPro" id="IPR036388">
    <property type="entry name" value="WH-like_DNA-bd_sf"/>
</dbReference>
<name>A0A1B0ZPW6_9RHOB</name>
<sequence length="197" mass="22154">MSFISLSQWITLLGDKSHCIIFLNENGDAVSFDEACAEEPLWQVMLNWRNIHLCDPHQKAKLSRLVQASLDFGEQGSTPLPPPVKLETETGRVLYIDAVPVPIQLREQLNGAHALLYIREVAHASDYFKEFLQQEYHLTPAEASVTIRLAAGASLRAASKQLNISIWTARSHLRSIFQKTNTHRQAELVALLAHADY</sequence>
<accession>A0A1B0ZPW6</accession>
<proteinExistence type="predicted"/>
<protein>
    <recommendedName>
        <fullName evidence="1">HTH luxR-type domain-containing protein</fullName>
    </recommendedName>
</protein>
<dbReference type="AlphaFoldDB" id="A0A1B0ZPW6"/>
<dbReference type="RefSeq" id="WP_197492340.1">
    <property type="nucleotide sequence ID" value="NZ_CP015124.1"/>
</dbReference>